<evidence type="ECO:0000256" key="1">
    <source>
        <dbReference type="ARBA" id="ARBA00004141"/>
    </source>
</evidence>
<keyword evidence="4 11" id="KW-0138">CF(0)</keyword>
<dbReference type="PRINTS" id="PR00123">
    <property type="entry name" value="ATPASEA"/>
</dbReference>
<dbReference type="EMBL" id="FNUG01000001">
    <property type="protein sequence ID" value="SEE38498.1"/>
    <property type="molecule type" value="Genomic_DNA"/>
</dbReference>
<dbReference type="HAMAP" id="MF_01393">
    <property type="entry name" value="ATP_synth_a_bact"/>
    <property type="match status" value="1"/>
</dbReference>
<feature type="chain" id="PRO_5011668305" description="ATP synthase subunit a" evidence="13">
    <location>
        <begin position="25"/>
        <end position="370"/>
    </location>
</feature>
<feature type="signal peptide" evidence="13">
    <location>
        <begin position="1"/>
        <end position="24"/>
    </location>
</feature>
<dbReference type="GO" id="GO:0005886">
    <property type="term" value="C:plasma membrane"/>
    <property type="evidence" value="ECO:0007669"/>
    <property type="project" value="UniProtKB-SubCell"/>
</dbReference>
<keyword evidence="8 11" id="KW-0406">Ion transport</keyword>
<protein>
    <recommendedName>
        <fullName evidence="11 12">ATP synthase subunit a</fullName>
    </recommendedName>
    <alternativeName>
        <fullName evidence="11">ATP synthase F0 sector subunit a</fullName>
    </alternativeName>
    <alternativeName>
        <fullName evidence="11">F-ATPase subunit 6</fullName>
    </alternativeName>
</protein>
<evidence type="ECO:0000256" key="8">
    <source>
        <dbReference type="ARBA" id="ARBA00023065"/>
    </source>
</evidence>
<dbReference type="Proteomes" id="UP000199448">
    <property type="component" value="Unassembled WGS sequence"/>
</dbReference>
<keyword evidence="13" id="KW-0732">Signal</keyword>
<keyword evidence="7 11" id="KW-1133">Transmembrane helix</keyword>
<dbReference type="PANTHER" id="PTHR11410:SF0">
    <property type="entry name" value="ATP SYNTHASE SUBUNIT A"/>
    <property type="match status" value="1"/>
</dbReference>
<evidence type="ECO:0000256" key="13">
    <source>
        <dbReference type="SAM" id="SignalP"/>
    </source>
</evidence>
<dbReference type="Pfam" id="PF00119">
    <property type="entry name" value="ATP-synt_A"/>
    <property type="match status" value="1"/>
</dbReference>
<evidence type="ECO:0000256" key="10">
    <source>
        <dbReference type="ARBA" id="ARBA00023310"/>
    </source>
</evidence>
<keyword evidence="9 11" id="KW-0472">Membrane</keyword>
<feature type="transmembrane region" description="Helical" evidence="11">
    <location>
        <begin position="143"/>
        <end position="161"/>
    </location>
</feature>
<dbReference type="PANTHER" id="PTHR11410">
    <property type="entry name" value="ATP SYNTHASE SUBUNIT A"/>
    <property type="match status" value="1"/>
</dbReference>
<evidence type="ECO:0000256" key="7">
    <source>
        <dbReference type="ARBA" id="ARBA00022989"/>
    </source>
</evidence>
<proteinExistence type="inferred from homology"/>
<feature type="transmembrane region" description="Helical" evidence="11">
    <location>
        <begin position="322"/>
        <end position="349"/>
    </location>
</feature>
<comment type="function">
    <text evidence="11 12">Key component of the proton channel; it plays a direct role in the translocation of protons across the membrane.</text>
</comment>
<evidence type="ECO:0000256" key="9">
    <source>
        <dbReference type="ARBA" id="ARBA00023136"/>
    </source>
</evidence>
<dbReference type="NCBIfam" id="TIGR01131">
    <property type="entry name" value="ATP_synt_6_or_A"/>
    <property type="match status" value="1"/>
</dbReference>
<keyword evidence="3 11" id="KW-0813">Transport</keyword>
<dbReference type="GO" id="GO:0046933">
    <property type="term" value="F:proton-transporting ATP synthase activity, rotational mechanism"/>
    <property type="evidence" value="ECO:0007669"/>
    <property type="project" value="UniProtKB-UniRule"/>
</dbReference>
<feature type="transmembrane region" description="Helical" evidence="11">
    <location>
        <begin position="256"/>
        <end position="279"/>
    </location>
</feature>
<feature type="transmembrane region" description="Helical" evidence="11">
    <location>
        <begin position="200"/>
        <end position="220"/>
    </location>
</feature>
<feature type="transmembrane region" description="Helical" evidence="11">
    <location>
        <begin position="226"/>
        <end position="244"/>
    </location>
</feature>
<dbReference type="GO" id="GO:0045259">
    <property type="term" value="C:proton-transporting ATP synthase complex"/>
    <property type="evidence" value="ECO:0007669"/>
    <property type="project" value="UniProtKB-KW"/>
</dbReference>
<gene>
    <name evidence="11" type="primary">atpB</name>
    <name evidence="14" type="ORF">SAMN04488034_101406</name>
</gene>
<dbReference type="InterPro" id="IPR035908">
    <property type="entry name" value="F0_ATP_A_sf"/>
</dbReference>
<comment type="similarity">
    <text evidence="2 11 12">Belongs to the ATPase A chain family.</text>
</comment>
<dbReference type="Gene3D" id="1.20.120.220">
    <property type="entry name" value="ATP synthase, F0 complex, subunit A"/>
    <property type="match status" value="1"/>
</dbReference>
<evidence type="ECO:0000313" key="14">
    <source>
        <dbReference type="EMBL" id="SEE38498.1"/>
    </source>
</evidence>
<comment type="subcellular location">
    <subcellularLocation>
        <location evidence="11 12">Cell membrane</location>
        <topology evidence="11 12">Multi-pass membrane protein</topology>
    </subcellularLocation>
    <subcellularLocation>
        <location evidence="1">Membrane</location>
        <topology evidence="1">Multi-pass membrane protein</topology>
    </subcellularLocation>
</comment>
<dbReference type="AlphaFoldDB" id="A0A1H5IG62"/>
<evidence type="ECO:0000256" key="12">
    <source>
        <dbReference type="RuleBase" id="RU000483"/>
    </source>
</evidence>
<evidence type="ECO:0000256" key="6">
    <source>
        <dbReference type="ARBA" id="ARBA00022781"/>
    </source>
</evidence>
<feature type="transmembrane region" description="Helical" evidence="11">
    <location>
        <begin position="285"/>
        <end position="310"/>
    </location>
</feature>
<evidence type="ECO:0000256" key="4">
    <source>
        <dbReference type="ARBA" id="ARBA00022547"/>
    </source>
</evidence>
<evidence type="ECO:0000256" key="11">
    <source>
        <dbReference type="HAMAP-Rule" id="MF_01393"/>
    </source>
</evidence>
<dbReference type="STRING" id="390640.SAMN04488034_101406"/>
<dbReference type="InterPro" id="IPR000568">
    <property type="entry name" value="ATP_synth_F0_asu"/>
</dbReference>
<keyword evidence="11" id="KW-1003">Cell membrane</keyword>
<dbReference type="OrthoDB" id="9809130at2"/>
<dbReference type="InterPro" id="IPR045083">
    <property type="entry name" value="ATP_synth_F0_asu_bact/mt"/>
</dbReference>
<keyword evidence="6 11" id="KW-0375">Hydrogen ion transport</keyword>
<dbReference type="RefSeq" id="WP_093111217.1">
    <property type="nucleotide sequence ID" value="NZ_FNGG01000001.1"/>
</dbReference>
<sequence>MQKENIAKFLLACLLMFVSFNSQAFSAKEPQEGEDAKVNTEEEIQAYIDHHLQDSYYVNFFSDGETGAHYGFPLPVILWDGGLKVFSSGKFHHGEDIVEVDGQHYRLYHSHIYKTDAEGTITYNEAGFPANERPWDFSITKNVLTMILVSILMLIIFSQLAKTYQKRAFPKKFGRVLEPLVLYVRDEIAKPNIGKNYRKYTGFLLTVFFFIWILNLLGMTPLGVNVTGNIAVTFALALVTFIIVQFSGNKDYWKHIFWMPGVPVPMKIILAPIEVLGMFTKPFALMIRLFANMTAGHVIVMTLVGLIVIFQNWIAGPAFFGFTIFISVIELLVAFLQAYIFTLLSALYIGMAVEEHDHEHPADNEDIPVL</sequence>
<keyword evidence="10 11" id="KW-0066">ATP synthesis</keyword>
<name>A0A1H5IG62_9FLAO</name>
<reference evidence="14 15" key="1">
    <citation type="submission" date="2016-10" db="EMBL/GenBank/DDBJ databases">
        <authorList>
            <person name="de Groot N.N."/>
        </authorList>
    </citation>
    <scope>NUCLEOTIDE SEQUENCE [LARGE SCALE GENOMIC DNA]</scope>
    <source>
        <strain evidence="14 15">DSM 23553</strain>
    </source>
</reference>
<evidence type="ECO:0000313" key="15">
    <source>
        <dbReference type="Proteomes" id="UP000199448"/>
    </source>
</evidence>
<dbReference type="SUPFAM" id="SSF81336">
    <property type="entry name" value="F1F0 ATP synthase subunit A"/>
    <property type="match status" value="1"/>
</dbReference>
<evidence type="ECO:0000256" key="5">
    <source>
        <dbReference type="ARBA" id="ARBA00022692"/>
    </source>
</evidence>
<evidence type="ECO:0000256" key="3">
    <source>
        <dbReference type="ARBA" id="ARBA00022448"/>
    </source>
</evidence>
<dbReference type="CDD" id="cd00310">
    <property type="entry name" value="ATP-synt_Fo_a_6"/>
    <property type="match status" value="1"/>
</dbReference>
<evidence type="ECO:0000256" key="2">
    <source>
        <dbReference type="ARBA" id="ARBA00006810"/>
    </source>
</evidence>
<accession>A0A1H5IG62</accession>
<keyword evidence="5 11" id="KW-0812">Transmembrane</keyword>
<keyword evidence="15" id="KW-1185">Reference proteome</keyword>
<organism evidence="14 15">
    <name type="scientific">Salinimicrobium catena</name>
    <dbReference type="NCBI Taxonomy" id="390640"/>
    <lineage>
        <taxon>Bacteria</taxon>
        <taxon>Pseudomonadati</taxon>
        <taxon>Bacteroidota</taxon>
        <taxon>Flavobacteriia</taxon>
        <taxon>Flavobacteriales</taxon>
        <taxon>Flavobacteriaceae</taxon>
        <taxon>Salinimicrobium</taxon>
    </lineage>
</organism>